<gene>
    <name evidence="1" type="ORF">OIT44_02860</name>
</gene>
<protein>
    <submittedName>
        <fullName evidence="1">Phage portal protein</fullName>
    </submittedName>
</protein>
<dbReference type="EMBL" id="JAOZFE010000002">
    <property type="protein sequence ID" value="MCW0953012.1"/>
    <property type="molecule type" value="Genomic_DNA"/>
</dbReference>
<comment type="caution">
    <text evidence="1">The sequence shown here is derived from an EMBL/GenBank/DDBJ whole genome shotgun (WGS) entry which is preliminary data.</text>
</comment>
<dbReference type="Pfam" id="PF04860">
    <property type="entry name" value="Phage_portal"/>
    <property type="match status" value="1"/>
</dbReference>
<organism evidence="1 2">
    <name type="scientific">Weissella ceti</name>
    <dbReference type="NCBI Taxonomy" id="759620"/>
    <lineage>
        <taxon>Bacteria</taxon>
        <taxon>Bacillati</taxon>
        <taxon>Bacillota</taxon>
        <taxon>Bacilli</taxon>
        <taxon>Lactobacillales</taxon>
        <taxon>Lactobacillaceae</taxon>
        <taxon>Weissella</taxon>
    </lineage>
</organism>
<accession>A0ABT3E467</accession>
<reference evidence="1 2" key="1">
    <citation type="submission" date="2022-10" db="EMBL/GenBank/DDBJ databases">
        <title>Weissella fermenti sp. nov., isolated from fermented cabbage.</title>
        <authorList>
            <person name="Lee J.K."/>
            <person name="Baek J.H."/>
            <person name="Choi D.G."/>
            <person name="Kim J.M."/>
            <person name="Jeon C.O."/>
        </authorList>
    </citation>
    <scope>NUCLEOTIDE SEQUENCE [LARGE SCALE GENOMIC DNA]</scope>
    <source>
        <strain evidence="1 2">KACC 18534</strain>
    </source>
</reference>
<dbReference type="Proteomes" id="UP001526225">
    <property type="component" value="Unassembled WGS sequence"/>
</dbReference>
<dbReference type="InterPro" id="IPR006944">
    <property type="entry name" value="Phage/GTA_portal"/>
</dbReference>
<keyword evidence="2" id="KW-1185">Reference proteome</keyword>
<evidence type="ECO:0000313" key="2">
    <source>
        <dbReference type="Proteomes" id="UP001526225"/>
    </source>
</evidence>
<evidence type="ECO:0000313" key="1">
    <source>
        <dbReference type="EMBL" id="MCW0953012.1"/>
    </source>
</evidence>
<name>A0ABT3E467_9LACO</name>
<sequence length="365" mass="41727">MGWFTNLVLKGNSRDPSSDDFVIQEFFKGVRSSLSDYGMTIVANYISRSFMNLKVDVDKKAVFKKLNTAPNKNQNASEFWRDVVYKLVTDNEVLVVLNDSKDLLIADSFAVEPSTNYGNKYKYVQVNEYSFKRTFNHDEVWYMTLSTEEWQRNFNNFNRELDTLYEYIMGNAKRKNQLRALLKVEGNNNFAKKEEDESVVMSRMIAKIKKSIETNEVAIVPQLKGLSYEEQNFKSGVNQSFGSDELAKLKKMVVLDAASILGIPVALLYGEQADNSGALATYRQNVIRPIQTLLQSEVEQKLELAIKMSFRHDQSIFESAEQIDKLISSGVLTRNMAADYFDLPPVEGGDEFVLTKNYEKKGEIE</sequence>
<dbReference type="RefSeq" id="WP_213408372.1">
    <property type="nucleotide sequence ID" value="NZ_CP074441.1"/>
</dbReference>
<proteinExistence type="predicted"/>